<evidence type="ECO:0000259" key="9">
    <source>
        <dbReference type="PROSITE" id="PS50123"/>
    </source>
</evidence>
<dbReference type="OrthoDB" id="9816309at2"/>
<evidence type="ECO:0000259" key="7">
    <source>
        <dbReference type="PROSITE" id="PS50112"/>
    </source>
</evidence>
<evidence type="ECO:0000256" key="3">
    <source>
        <dbReference type="ARBA" id="ARBA00022603"/>
    </source>
</evidence>
<dbReference type="InterPro" id="IPR013767">
    <property type="entry name" value="PAS_fold"/>
</dbReference>
<gene>
    <name evidence="10" type="ORF">AOZ06_23850</name>
</gene>
<dbReference type="PROSITE" id="PS50112">
    <property type="entry name" value="PAS"/>
    <property type="match status" value="1"/>
</dbReference>
<evidence type="ECO:0000256" key="4">
    <source>
        <dbReference type="ARBA" id="ARBA00022679"/>
    </source>
</evidence>
<dbReference type="PANTHER" id="PTHR24422:SF10">
    <property type="entry name" value="CHEMOTAXIS PROTEIN METHYLTRANSFERASE 2"/>
    <property type="match status" value="1"/>
</dbReference>
<feature type="domain" description="PAC" evidence="8">
    <location>
        <begin position="369"/>
        <end position="421"/>
    </location>
</feature>
<evidence type="ECO:0000256" key="6">
    <source>
        <dbReference type="SAM" id="Coils"/>
    </source>
</evidence>
<keyword evidence="6" id="KW-0175">Coiled coil</keyword>
<dbReference type="GO" id="GO:0008983">
    <property type="term" value="F:protein-glutamate O-methyltransferase activity"/>
    <property type="evidence" value="ECO:0007669"/>
    <property type="project" value="UniProtKB-EC"/>
</dbReference>
<dbReference type="GO" id="GO:0032259">
    <property type="term" value="P:methylation"/>
    <property type="evidence" value="ECO:0007669"/>
    <property type="project" value="UniProtKB-KW"/>
</dbReference>
<dbReference type="PROSITE" id="PS50123">
    <property type="entry name" value="CHER"/>
    <property type="match status" value="1"/>
</dbReference>
<dbReference type="Gene3D" id="3.30.450.20">
    <property type="entry name" value="PAS domain"/>
    <property type="match status" value="2"/>
</dbReference>
<dbReference type="Gene3D" id="1.10.155.10">
    <property type="entry name" value="Chemotaxis receptor methyltransferase CheR, N-terminal domain"/>
    <property type="match status" value="1"/>
</dbReference>
<dbReference type="SUPFAM" id="SSF53335">
    <property type="entry name" value="S-adenosyl-L-methionine-dependent methyltransferases"/>
    <property type="match status" value="1"/>
</dbReference>
<dbReference type="Gene3D" id="1.10.287.620">
    <property type="entry name" value="Helix Hairpins"/>
    <property type="match status" value="1"/>
</dbReference>
<dbReference type="PRINTS" id="PR00996">
    <property type="entry name" value="CHERMTFRASE"/>
</dbReference>
<sequence>MFPQESNGQFEALLAYLKEVRGFDFTGYKRTSLARRVQRRMSQAGVADFADYIDLLQVNGDEFGALFNTILINVTGFFRDADAWDHLRAEVVPVLLAERGPDEPIRIWSAGCASGQEAYSLAMVFVDALGADQFRQRVKIYATDVDDEALAQARQASYAQNEVEGLTDEQLERYFEQHGTRYVFRKELRRSVIFGRNDLVQDAPISRIDLLVCRNTLMYFNAETQTKVLGRFHFALAPRGLLFLGKAEMLLSHSRIFDPLDLKRRMFRKTGGSPLGLGSLVSQAFAHDRHGDVSGLDELREDAFSASPVAQVVVTSDDIVALINQQAELVFGLSPRDIGRPLRDLDISYRPVELRAYVDQARVDRRALRIKDVEWPRPPGETVWFEIHVNPLVNSDNGLLGVSIVFHDVSAARKLLDELEHTNRQLESAYEELQSTNEELETTNEELQSTVEELETANEELQSTNEELETMNEELQSTNDELQTINDTLRDRSAELDQVNDFLEAILTSVRPGIVVVSRELRVVVWNRGAEDLWGLRREEAVNEHLLNLDIGLPVAELRASVRSAMADPDFEETTDLDAVNRKGRRTTVRVVVGALRRPSGTVDGAILVMEPTDKPD</sequence>
<dbReference type="SUPFAM" id="SSF55785">
    <property type="entry name" value="PYP-like sensor domain (PAS domain)"/>
    <property type="match status" value="2"/>
</dbReference>
<feature type="coiled-coil region" evidence="6">
    <location>
        <begin position="409"/>
        <end position="492"/>
    </location>
</feature>
<feature type="domain" description="CheR-type methyltransferase" evidence="9">
    <location>
        <begin position="1"/>
        <end position="270"/>
    </location>
</feature>
<dbReference type="KEGG" id="kphy:AOZ06_23850"/>
<proteinExistence type="predicted"/>
<dbReference type="Proteomes" id="UP000063699">
    <property type="component" value="Chromosome"/>
</dbReference>
<evidence type="ECO:0000313" key="10">
    <source>
        <dbReference type="EMBL" id="ALG15011.1"/>
    </source>
</evidence>
<keyword evidence="11" id="KW-1185">Reference proteome</keyword>
<protein>
    <recommendedName>
        <fullName evidence="2">protein-glutamate O-methyltransferase</fullName>
        <ecNumber evidence="2">2.1.1.80</ecNumber>
    </recommendedName>
</protein>
<dbReference type="GO" id="GO:0006355">
    <property type="term" value="P:regulation of DNA-templated transcription"/>
    <property type="evidence" value="ECO:0007669"/>
    <property type="project" value="InterPro"/>
</dbReference>
<accession>A0A0N9I4P6</accession>
<name>A0A0N9I4P6_9PSEU</name>
<reference evidence="10 11" key="1">
    <citation type="submission" date="2015-07" db="EMBL/GenBank/DDBJ databases">
        <title>Genome sequencing of Kibdelosporangium phytohabitans.</title>
        <authorList>
            <person name="Qin S."/>
            <person name="Xing K."/>
        </authorList>
    </citation>
    <scope>NUCLEOTIDE SEQUENCE [LARGE SCALE GENOMIC DNA]</scope>
    <source>
        <strain evidence="10 11">KLBMP1111</strain>
    </source>
</reference>
<dbReference type="InterPro" id="IPR000014">
    <property type="entry name" value="PAS"/>
</dbReference>
<dbReference type="STRING" id="860235.AOZ06_23850"/>
<evidence type="ECO:0000256" key="2">
    <source>
        <dbReference type="ARBA" id="ARBA00012534"/>
    </source>
</evidence>
<dbReference type="SUPFAM" id="SSF90257">
    <property type="entry name" value="Myosin rod fragments"/>
    <property type="match status" value="1"/>
</dbReference>
<evidence type="ECO:0000256" key="1">
    <source>
        <dbReference type="ARBA" id="ARBA00001541"/>
    </source>
</evidence>
<dbReference type="CDD" id="cd00130">
    <property type="entry name" value="PAS"/>
    <property type="match status" value="2"/>
</dbReference>
<evidence type="ECO:0000313" key="11">
    <source>
        <dbReference type="Proteomes" id="UP000063699"/>
    </source>
</evidence>
<dbReference type="InterPro" id="IPR035965">
    <property type="entry name" value="PAS-like_dom_sf"/>
</dbReference>
<dbReference type="EMBL" id="CP012752">
    <property type="protein sequence ID" value="ALG15011.1"/>
    <property type="molecule type" value="Genomic_DNA"/>
</dbReference>
<dbReference type="Pfam" id="PF01739">
    <property type="entry name" value="CheR"/>
    <property type="match status" value="1"/>
</dbReference>
<dbReference type="InterPro" id="IPR000780">
    <property type="entry name" value="CheR_MeTrfase"/>
</dbReference>
<evidence type="ECO:0000259" key="8">
    <source>
        <dbReference type="PROSITE" id="PS50113"/>
    </source>
</evidence>
<dbReference type="InterPro" id="IPR000700">
    <property type="entry name" value="PAS-assoc_C"/>
</dbReference>
<dbReference type="SMART" id="SM00091">
    <property type="entry name" value="PAS"/>
    <property type="match status" value="2"/>
</dbReference>
<dbReference type="EC" id="2.1.1.80" evidence="2"/>
<dbReference type="PROSITE" id="PS50113">
    <property type="entry name" value="PAC"/>
    <property type="match status" value="1"/>
</dbReference>
<dbReference type="SMART" id="SM00138">
    <property type="entry name" value="MeTrc"/>
    <property type="match status" value="1"/>
</dbReference>
<dbReference type="InterPro" id="IPR022642">
    <property type="entry name" value="CheR_C"/>
</dbReference>
<keyword evidence="5" id="KW-0949">S-adenosyl-L-methionine</keyword>
<organism evidence="10 11">
    <name type="scientific">Kibdelosporangium phytohabitans</name>
    <dbReference type="NCBI Taxonomy" id="860235"/>
    <lineage>
        <taxon>Bacteria</taxon>
        <taxon>Bacillati</taxon>
        <taxon>Actinomycetota</taxon>
        <taxon>Actinomycetes</taxon>
        <taxon>Pseudonocardiales</taxon>
        <taxon>Pseudonocardiaceae</taxon>
        <taxon>Kibdelosporangium</taxon>
    </lineage>
</organism>
<evidence type="ECO:0000256" key="5">
    <source>
        <dbReference type="ARBA" id="ARBA00022691"/>
    </source>
</evidence>
<dbReference type="Gene3D" id="3.40.50.150">
    <property type="entry name" value="Vaccinia Virus protein VP39"/>
    <property type="match status" value="1"/>
</dbReference>
<dbReference type="InterPro" id="IPR022641">
    <property type="entry name" value="CheR_N"/>
</dbReference>
<keyword evidence="4" id="KW-0808">Transferase</keyword>
<dbReference type="InterPro" id="IPR036804">
    <property type="entry name" value="CheR_N_sf"/>
</dbReference>
<dbReference type="Pfam" id="PF00989">
    <property type="entry name" value="PAS"/>
    <property type="match status" value="2"/>
</dbReference>
<dbReference type="PANTHER" id="PTHR24422">
    <property type="entry name" value="CHEMOTAXIS PROTEIN METHYLTRANSFERASE"/>
    <property type="match status" value="1"/>
</dbReference>
<dbReference type="SUPFAM" id="SSF47757">
    <property type="entry name" value="Chemotaxis receptor methyltransferase CheR, N-terminal domain"/>
    <property type="match status" value="1"/>
</dbReference>
<keyword evidence="3" id="KW-0489">Methyltransferase</keyword>
<dbReference type="NCBIfam" id="TIGR00229">
    <property type="entry name" value="sensory_box"/>
    <property type="match status" value="2"/>
</dbReference>
<dbReference type="InterPro" id="IPR029063">
    <property type="entry name" value="SAM-dependent_MTases_sf"/>
</dbReference>
<comment type="catalytic activity">
    <reaction evidence="1">
        <text>L-glutamyl-[protein] + S-adenosyl-L-methionine = [protein]-L-glutamate 5-O-methyl ester + S-adenosyl-L-homocysteine</text>
        <dbReference type="Rhea" id="RHEA:24452"/>
        <dbReference type="Rhea" id="RHEA-COMP:10208"/>
        <dbReference type="Rhea" id="RHEA-COMP:10311"/>
        <dbReference type="ChEBI" id="CHEBI:29973"/>
        <dbReference type="ChEBI" id="CHEBI:57856"/>
        <dbReference type="ChEBI" id="CHEBI:59789"/>
        <dbReference type="ChEBI" id="CHEBI:82795"/>
        <dbReference type="EC" id="2.1.1.80"/>
    </reaction>
</comment>
<dbReference type="InterPro" id="IPR050903">
    <property type="entry name" value="Bact_Chemotaxis_MeTrfase"/>
</dbReference>
<feature type="domain" description="PAS" evidence="7">
    <location>
        <begin position="499"/>
        <end position="547"/>
    </location>
</feature>
<dbReference type="AlphaFoldDB" id="A0A0N9I4P6"/>
<dbReference type="Pfam" id="PF03705">
    <property type="entry name" value="CheR_N"/>
    <property type="match status" value="1"/>
</dbReference>